<keyword evidence="10" id="KW-0408">Iron</keyword>
<keyword evidence="15" id="KW-1185">Reference proteome</keyword>
<evidence type="ECO:0000256" key="5">
    <source>
        <dbReference type="ARBA" id="ARBA00022617"/>
    </source>
</evidence>
<dbReference type="PANTHER" id="PTHR30365:SF14">
    <property type="entry name" value="CYTOCHROME BD MENAQUINOL OXIDASE SUBUNIT I-RELATED"/>
    <property type="match status" value="1"/>
</dbReference>
<evidence type="ECO:0000256" key="13">
    <source>
        <dbReference type="SAM" id="Phobius"/>
    </source>
</evidence>
<dbReference type="InterPro" id="IPR002585">
    <property type="entry name" value="Cyt-d_ubiquinol_oxidase_su_1"/>
</dbReference>
<evidence type="ECO:0000256" key="12">
    <source>
        <dbReference type="SAM" id="MobiDB-lite"/>
    </source>
</evidence>
<evidence type="ECO:0000256" key="4">
    <source>
        <dbReference type="ARBA" id="ARBA00022475"/>
    </source>
</evidence>
<comment type="subcellular location">
    <subcellularLocation>
        <location evidence="1">Cell membrane</location>
        <topology evidence="1">Multi-pass membrane protein</topology>
    </subcellularLocation>
</comment>
<comment type="similarity">
    <text evidence="2">Belongs to the cytochrome ubiquinol oxidase subunit 1 family.</text>
</comment>
<proteinExistence type="inferred from homology"/>
<sequence>MVTVADNQPAKLAAMEGQFRTQAGAPLSLGGTYRDDELHYAPEIPYGLSLLVHHDPNGVVLGLEEFPEEDRPAGNVVHLSYNVMVGIGFALLALAAWLGWAWWRRRRIPDTRWFLRATGLSGWPRWSRWRPAGSPPMSGASRGSYTACCGPRMPSARPRACTSVSGPSPPST</sequence>
<keyword evidence="3" id="KW-0813">Transport</keyword>
<reference evidence="14 15" key="1">
    <citation type="submission" date="2019-06" db="EMBL/GenBank/DDBJ databases">
        <title>Whole genome shotgun sequence of Pseudonocardia saturnea NBRC 14499.</title>
        <authorList>
            <person name="Hosoyama A."/>
            <person name="Uohara A."/>
            <person name="Ohji S."/>
            <person name="Ichikawa N."/>
        </authorList>
    </citation>
    <scope>NUCLEOTIDE SEQUENCE [LARGE SCALE GENOMIC DNA]</scope>
    <source>
        <strain evidence="14 15">NBRC 14499</strain>
    </source>
</reference>
<keyword evidence="6 13" id="KW-0812">Transmembrane</keyword>
<keyword evidence="4" id="KW-1003">Cell membrane</keyword>
<evidence type="ECO:0000256" key="6">
    <source>
        <dbReference type="ARBA" id="ARBA00022692"/>
    </source>
</evidence>
<evidence type="ECO:0000313" key="15">
    <source>
        <dbReference type="Proteomes" id="UP000320693"/>
    </source>
</evidence>
<keyword evidence="9 13" id="KW-1133">Transmembrane helix</keyword>
<keyword evidence="8" id="KW-0249">Electron transport</keyword>
<gene>
    <name evidence="14" type="ORF">PSA01_65240</name>
</gene>
<protein>
    <submittedName>
        <fullName evidence="14">Uncharacterized protein</fullName>
    </submittedName>
</protein>
<name>A0ABQ0S9A2_9PSEU</name>
<feature type="region of interest" description="Disordered" evidence="12">
    <location>
        <begin position="153"/>
        <end position="172"/>
    </location>
</feature>
<keyword evidence="11 13" id="KW-0472">Membrane</keyword>
<dbReference type="Proteomes" id="UP000320693">
    <property type="component" value="Unassembled WGS sequence"/>
</dbReference>
<evidence type="ECO:0000256" key="11">
    <source>
        <dbReference type="ARBA" id="ARBA00023136"/>
    </source>
</evidence>
<keyword evidence="5" id="KW-0349">Heme</keyword>
<keyword evidence="7" id="KW-0479">Metal-binding</keyword>
<dbReference type="Pfam" id="PF01654">
    <property type="entry name" value="Cyt_bd_oxida_I"/>
    <property type="match status" value="1"/>
</dbReference>
<dbReference type="EMBL" id="BJNH01000131">
    <property type="protein sequence ID" value="GEC29495.1"/>
    <property type="molecule type" value="Genomic_DNA"/>
</dbReference>
<evidence type="ECO:0000313" key="14">
    <source>
        <dbReference type="EMBL" id="GEC29495.1"/>
    </source>
</evidence>
<evidence type="ECO:0000256" key="8">
    <source>
        <dbReference type="ARBA" id="ARBA00022982"/>
    </source>
</evidence>
<organism evidence="14 15">
    <name type="scientific">Pseudonocardia saturnea</name>
    <dbReference type="NCBI Taxonomy" id="33909"/>
    <lineage>
        <taxon>Bacteria</taxon>
        <taxon>Bacillati</taxon>
        <taxon>Actinomycetota</taxon>
        <taxon>Actinomycetes</taxon>
        <taxon>Pseudonocardiales</taxon>
        <taxon>Pseudonocardiaceae</taxon>
        <taxon>Pseudonocardia</taxon>
    </lineage>
</organism>
<comment type="caution">
    <text evidence="14">The sequence shown here is derived from an EMBL/GenBank/DDBJ whole genome shotgun (WGS) entry which is preliminary data.</text>
</comment>
<evidence type="ECO:0000256" key="9">
    <source>
        <dbReference type="ARBA" id="ARBA00022989"/>
    </source>
</evidence>
<dbReference type="PANTHER" id="PTHR30365">
    <property type="entry name" value="CYTOCHROME D UBIQUINOL OXIDASE"/>
    <property type="match status" value="1"/>
</dbReference>
<feature type="transmembrane region" description="Helical" evidence="13">
    <location>
        <begin position="79"/>
        <end position="103"/>
    </location>
</feature>
<evidence type="ECO:0000256" key="3">
    <source>
        <dbReference type="ARBA" id="ARBA00022448"/>
    </source>
</evidence>
<evidence type="ECO:0000256" key="7">
    <source>
        <dbReference type="ARBA" id="ARBA00022723"/>
    </source>
</evidence>
<evidence type="ECO:0000256" key="10">
    <source>
        <dbReference type="ARBA" id="ARBA00023004"/>
    </source>
</evidence>
<accession>A0ABQ0S9A2</accession>
<evidence type="ECO:0000256" key="2">
    <source>
        <dbReference type="ARBA" id="ARBA00009819"/>
    </source>
</evidence>
<evidence type="ECO:0000256" key="1">
    <source>
        <dbReference type="ARBA" id="ARBA00004651"/>
    </source>
</evidence>